<comment type="caution">
    <text evidence="11">The sequence shown here is derived from an EMBL/GenBank/DDBJ whole genome shotgun (WGS) entry which is preliminary data.</text>
</comment>
<evidence type="ECO:0000313" key="11">
    <source>
        <dbReference type="EMBL" id="GIJ71316.1"/>
    </source>
</evidence>
<feature type="domain" description="Fibronectin type-III" evidence="10">
    <location>
        <begin position="422"/>
        <end position="508"/>
    </location>
</feature>
<evidence type="ECO:0000256" key="4">
    <source>
        <dbReference type="ARBA" id="ARBA00023157"/>
    </source>
</evidence>
<evidence type="ECO:0000256" key="5">
    <source>
        <dbReference type="ARBA" id="ARBA00023277"/>
    </source>
</evidence>
<proteinExistence type="inferred from homology"/>
<dbReference type="PRINTS" id="PR00733">
    <property type="entry name" value="GLHYDRLASE6"/>
</dbReference>
<evidence type="ECO:0000256" key="3">
    <source>
        <dbReference type="ARBA" id="ARBA00023001"/>
    </source>
</evidence>
<evidence type="ECO:0000256" key="9">
    <source>
        <dbReference type="RuleBase" id="RU361186"/>
    </source>
</evidence>
<evidence type="ECO:0000256" key="1">
    <source>
        <dbReference type="ARBA" id="ARBA00022729"/>
    </source>
</evidence>
<dbReference type="Pfam" id="PF01341">
    <property type="entry name" value="Glyco_hydro_6"/>
    <property type="match status" value="1"/>
</dbReference>
<keyword evidence="2 9" id="KW-0378">Hydrolase</keyword>
<keyword evidence="6 9" id="KW-0326">Glycosidase</keyword>
<dbReference type="InterPro" id="IPR003961">
    <property type="entry name" value="FN3_dom"/>
</dbReference>
<evidence type="ECO:0000256" key="2">
    <source>
        <dbReference type="ARBA" id="ARBA00022801"/>
    </source>
</evidence>
<dbReference type="Proteomes" id="UP000635606">
    <property type="component" value="Unassembled WGS sequence"/>
</dbReference>
<dbReference type="PROSITE" id="PS00655">
    <property type="entry name" value="GLYCOSYL_HYDROL_F6_1"/>
    <property type="match status" value="1"/>
</dbReference>
<keyword evidence="12" id="KW-1185">Reference proteome</keyword>
<evidence type="ECO:0000313" key="12">
    <source>
        <dbReference type="Proteomes" id="UP000635606"/>
    </source>
</evidence>
<gene>
    <name evidence="11" type="ORF">Voc01_062330</name>
</gene>
<dbReference type="InterPro" id="IPR001524">
    <property type="entry name" value="Glyco_hydro_6_CS"/>
</dbReference>
<evidence type="ECO:0000259" key="10">
    <source>
        <dbReference type="SMART" id="SM00060"/>
    </source>
</evidence>
<dbReference type="InterPro" id="IPR006311">
    <property type="entry name" value="TAT_signal"/>
</dbReference>
<dbReference type="Gene3D" id="3.20.20.40">
    <property type="entry name" value="1, 4-beta cellobiohydrolase"/>
    <property type="match status" value="1"/>
</dbReference>
<dbReference type="Gene3D" id="2.60.40.10">
    <property type="entry name" value="Immunoglobulins"/>
    <property type="match status" value="1"/>
</dbReference>
<dbReference type="SUPFAM" id="SSF51989">
    <property type="entry name" value="Glycosyl hydrolases family 6, cellulases"/>
    <property type="match status" value="1"/>
</dbReference>
<reference evidence="11" key="1">
    <citation type="submission" date="2021-01" db="EMBL/GenBank/DDBJ databases">
        <title>Whole genome shotgun sequence of Virgisporangium ochraceum NBRC 16418.</title>
        <authorList>
            <person name="Komaki H."/>
            <person name="Tamura T."/>
        </authorList>
    </citation>
    <scope>NUCLEOTIDE SEQUENCE</scope>
    <source>
        <strain evidence="11">NBRC 16418</strain>
    </source>
</reference>
<accession>A0A8J4A1T0</accession>
<keyword evidence="7 9" id="KW-0624">Polysaccharide degradation</keyword>
<comment type="similarity">
    <text evidence="9">Belongs to the glycosyl hydrolase family 6.</text>
</comment>
<keyword evidence="5 9" id="KW-0119">Carbohydrate metabolism</keyword>
<organism evidence="11 12">
    <name type="scientific">Virgisporangium ochraceum</name>
    <dbReference type="NCBI Taxonomy" id="65505"/>
    <lineage>
        <taxon>Bacteria</taxon>
        <taxon>Bacillati</taxon>
        <taxon>Actinomycetota</taxon>
        <taxon>Actinomycetes</taxon>
        <taxon>Micromonosporales</taxon>
        <taxon>Micromonosporaceae</taxon>
        <taxon>Virgisporangium</taxon>
    </lineage>
</organism>
<dbReference type="InterPro" id="IPR016288">
    <property type="entry name" value="Beta_cellobiohydrolase"/>
</dbReference>
<dbReference type="EMBL" id="BOPH01000088">
    <property type="protein sequence ID" value="GIJ71316.1"/>
    <property type="molecule type" value="Genomic_DNA"/>
</dbReference>
<dbReference type="GO" id="GO:0030245">
    <property type="term" value="P:cellulose catabolic process"/>
    <property type="evidence" value="ECO:0007669"/>
    <property type="project" value="UniProtKB-KW"/>
</dbReference>
<evidence type="ECO:0000256" key="7">
    <source>
        <dbReference type="ARBA" id="ARBA00023326"/>
    </source>
</evidence>
<dbReference type="InterPro" id="IPR036434">
    <property type="entry name" value="Beta_cellobiohydrolase_sf"/>
</dbReference>
<dbReference type="PANTHER" id="PTHR34876">
    <property type="match status" value="1"/>
</dbReference>
<sequence length="524" mass="56449">MTHPDPALAPGSAPRLTVRRRLRWAAIGMIAAVASTLLFATPPASAALPSGFPSSLFYASEQTKAWAYSEANPPQIKVHREAVKSMIASQPTGIWYSNWASEGPDDIAYLVEREVTRAVEQRKTPVFVPYMIPNRDCANLSAGGAPDSAQWRYWIQQFAAGLQMAFWAHSTSTVRVQIMLEPDAVALQSGDEGCKDADGKPVTFDVAQRNSDLKFAVQTLTNAVCLDSQATSCPWWQSHVNVYLDAGHSAWYGWGDPGVTTIANRLRAAGVDSATGFYTNASNYVPTANEAEYGKKIRLKLQNPHAPYQMVHVVDTSRNGAAIPRGRQSDTGWPDWCDPTGARLGMPPTIATGVPLMQTMWIKPPGETDGCYGGSSTVGTPGRDGRGVPADGLPAGSFSGQLACRLITGSITCPDVDYGAAPPPPMDLRIASATADQIALQWYPSYGACAYQIGYRINGRGSFRAIVAFGSGSGINPWPQSTYYLTGSDIKRGTKVEYAVRARNCGVTARYSGYYAIVATYDYP</sequence>
<protein>
    <recommendedName>
        <fullName evidence="9">Glucanase</fullName>
        <ecNumber evidence="9">3.2.1.-</ecNumber>
    </recommendedName>
</protein>
<dbReference type="CDD" id="cd00063">
    <property type="entry name" value="FN3"/>
    <property type="match status" value="1"/>
</dbReference>
<dbReference type="AlphaFoldDB" id="A0A8J4A1T0"/>
<dbReference type="PANTHER" id="PTHR34876:SF4">
    <property type="entry name" value="1,4-BETA-D-GLUCAN CELLOBIOHYDROLASE C-RELATED"/>
    <property type="match status" value="1"/>
</dbReference>
<dbReference type="PROSITE" id="PS51318">
    <property type="entry name" value="TAT"/>
    <property type="match status" value="1"/>
</dbReference>
<keyword evidence="4" id="KW-1015">Disulfide bond</keyword>
<evidence type="ECO:0000256" key="8">
    <source>
        <dbReference type="PROSITE-ProRule" id="PRU10056"/>
    </source>
</evidence>
<dbReference type="InterPro" id="IPR036116">
    <property type="entry name" value="FN3_sf"/>
</dbReference>
<dbReference type="EC" id="3.2.1.-" evidence="9"/>
<feature type="active site" evidence="8">
    <location>
        <position position="136"/>
    </location>
</feature>
<dbReference type="InterPro" id="IPR013783">
    <property type="entry name" value="Ig-like_fold"/>
</dbReference>
<name>A0A8J4A1T0_9ACTN</name>
<evidence type="ECO:0000256" key="6">
    <source>
        <dbReference type="ARBA" id="ARBA00023295"/>
    </source>
</evidence>
<dbReference type="SMART" id="SM00060">
    <property type="entry name" value="FN3"/>
    <property type="match status" value="1"/>
</dbReference>
<dbReference type="GO" id="GO:0004553">
    <property type="term" value="F:hydrolase activity, hydrolyzing O-glycosyl compounds"/>
    <property type="evidence" value="ECO:0007669"/>
    <property type="project" value="InterPro"/>
</dbReference>
<dbReference type="SUPFAM" id="SSF49265">
    <property type="entry name" value="Fibronectin type III"/>
    <property type="match status" value="1"/>
</dbReference>
<keyword evidence="1" id="KW-0732">Signal</keyword>
<keyword evidence="3 9" id="KW-0136">Cellulose degradation</keyword>